<dbReference type="GO" id="GO:0009085">
    <property type="term" value="P:lysine biosynthetic process"/>
    <property type="evidence" value="ECO:0007669"/>
    <property type="project" value="UniProtKB-KW"/>
</dbReference>
<dbReference type="SUPFAM" id="SSF51735">
    <property type="entry name" value="NAD(P)-binding Rossmann-fold domains"/>
    <property type="match status" value="1"/>
</dbReference>
<sequence>MIKVSIYGASGYAGGEILRILLSHPKVTIQQVTSRKFSGQLVSQVHPNLRKKTDLIFSHPDQLKKCDLLFVALPNGESMKYMTNLKTFAKKIIDLGADYRLREQAVFENWYKQKHLNPEMLEKFVYGIVELHRQEIKKTSYVAGPGCEATVSILSLYPLIKHNLIEGKIIIDAKMSSSQAGLKPSFSSHHPERSGVVRSYMPSGHRHTAEIIQELSPFANDLDVAISATALDMVRGLLVTIHTVPKNGITEKEVWKAYRTEYANEPFIRIVKERQGLYRFPEPKILQGTNFCDIGFEMDTVSKRLVVIGAIDNLVKGTAGQAVQAMNLMYGFPEETGLEFPGLHPI</sequence>
<keyword evidence="2" id="KW-0028">Amino-acid biosynthesis</keyword>
<dbReference type="SUPFAM" id="SSF55347">
    <property type="entry name" value="Glyceraldehyde-3-phosphate dehydrogenase-like, C-terminal domain"/>
    <property type="match status" value="1"/>
</dbReference>
<dbReference type="PANTHER" id="PTHR32338">
    <property type="entry name" value="N-ACETYL-GAMMA-GLUTAMYL-PHOSPHATE REDUCTASE, CHLOROPLASTIC-RELATED-RELATED"/>
    <property type="match status" value="1"/>
</dbReference>
<dbReference type="InterPro" id="IPR058924">
    <property type="entry name" value="AGPR_dimerisation_dom"/>
</dbReference>
<organism evidence="7 8">
    <name type="scientific">Candidatus Roizmanbacteria bacterium CG22_combo_CG10-13_8_21_14_all_34_12</name>
    <dbReference type="NCBI Taxonomy" id="1974860"/>
    <lineage>
        <taxon>Bacteria</taxon>
        <taxon>Candidatus Roizmaniibacteriota</taxon>
    </lineage>
</organism>
<gene>
    <name evidence="7" type="ORF">COW97_02890</name>
</gene>
<dbReference type="PANTHER" id="PTHR32338:SF11">
    <property type="entry name" value="[LYSW]-L-2-AMINOADIPATE_[LYSW]-L-GLUTAMATE PHOSPHATE REDUCTASE-RELATED"/>
    <property type="match status" value="1"/>
</dbReference>
<dbReference type="InterPro" id="IPR050085">
    <property type="entry name" value="AGPR"/>
</dbReference>
<keyword evidence="1" id="KW-0963">Cytoplasm</keyword>
<dbReference type="CDD" id="cd23939">
    <property type="entry name" value="AGPR_1_C_LysY"/>
    <property type="match status" value="1"/>
</dbReference>
<dbReference type="NCBIfam" id="TIGR01850">
    <property type="entry name" value="argC"/>
    <property type="match status" value="1"/>
</dbReference>
<reference evidence="7 8" key="1">
    <citation type="submission" date="2017-09" db="EMBL/GenBank/DDBJ databases">
        <title>Depth-based differentiation of microbial function through sediment-hosted aquifers and enrichment of novel symbionts in the deep terrestrial subsurface.</title>
        <authorList>
            <person name="Probst A.J."/>
            <person name="Ladd B."/>
            <person name="Jarett J.K."/>
            <person name="Geller-Mcgrath D.E."/>
            <person name="Sieber C.M."/>
            <person name="Emerson J.B."/>
            <person name="Anantharaman K."/>
            <person name="Thomas B.C."/>
            <person name="Malmstrom R."/>
            <person name="Stieglmeier M."/>
            <person name="Klingl A."/>
            <person name="Woyke T."/>
            <person name="Ryan C.M."/>
            <person name="Banfield J.F."/>
        </authorList>
    </citation>
    <scope>NUCLEOTIDE SEQUENCE [LARGE SCALE GENOMIC DNA]</scope>
    <source>
        <strain evidence="7">CG22_combo_CG10-13_8_21_14_all_34_12</strain>
    </source>
</reference>
<dbReference type="InterPro" id="IPR037535">
    <property type="entry name" value="LysY"/>
</dbReference>
<dbReference type="CDD" id="cd24151">
    <property type="entry name" value="AGPR_1_N_LysY"/>
    <property type="match status" value="1"/>
</dbReference>
<keyword evidence="5" id="KW-0457">Lysine biosynthesis</keyword>
<feature type="domain" description="Semialdehyde dehydrogenase NAD-binding" evidence="6">
    <location>
        <begin position="3"/>
        <end position="139"/>
    </location>
</feature>
<keyword evidence="4" id="KW-0560">Oxidoreductase</keyword>
<dbReference type="AlphaFoldDB" id="A0A2H0C087"/>
<dbReference type="InterPro" id="IPR036291">
    <property type="entry name" value="NAD(P)-bd_dom_sf"/>
</dbReference>
<dbReference type="HAMAP" id="MF_00150">
    <property type="entry name" value="ArgC_type1"/>
    <property type="match status" value="1"/>
</dbReference>
<evidence type="ECO:0000256" key="2">
    <source>
        <dbReference type="ARBA" id="ARBA00022605"/>
    </source>
</evidence>
<dbReference type="InterPro" id="IPR000706">
    <property type="entry name" value="AGPR_type-1"/>
</dbReference>
<comment type="caution">
    <text evidence="7">The sequence shown here is derived from an EMBL/GenBank/DDBJ whole genome shotgun (WGS) entry which is preliminary data.</text>
</comment>
<dbReference type="Pfam" id="PF01118">
    <property type="entry name" value="Semialdhyde_dh"/>
    <property type="match status" value="1"/>
</dbReference>
<evidence type="ECO:0000256" key="3">
    <source>
        <dbReference type="ARBA" id="ARBA00022857"/>
    </source>
</evidence>
<dbReference type="Gene3D" id="3.40.50.720">
    <property type="entry name" value="NAD(P)-binding Rossmann-like Domain"/>
    <property type="match status" value="1"/>
</dbReference>
<dbReference type="GO" id="GO:0070401">
    <property type="term" value="F:NADP+ binding"/>
    <property type="evidence" value="ECO:0007669"/>
    <property type="project" value="InterPro"/>
</dbReference>
<dbReference type="GO" id="GO:0006526">
    <property type="term" value="P:L-arginine biosynthetic process"/>
    <property type="evidence" value="ECO:0007669"/>
    <property type="project" value="InterPro"/>
</dbReference>
<evidence type="ECO:0000313" key="8">
    <source>
        <dbReference type="Proteomes" id="UP000229699"/>
    </source>
</evidence>
<evidence type="ECO:0000256" key="1">
    <source>
        <dbReference type="ARBA" id="ARBA00022490"/>
    </source>
</evidence>
<dbReference type="GO" id="GO:0051287">
    <property type="term" value="F:NAD binding"/>
    <property type="evidence" value="ECO:0007669"/>
    <property type="project" value="InterPro"/>
</dbReference>
<keyword evidence="3" id="KW-0521">NADP</keyword>
<evidence type="ECO:0000256" key="5">
    <source>
        <dbReference type="ARBA" id="ARBA00023154"/>
    </source>
</evidence>
<proteinExistence type="inferred from homology"/>
<evidence type="ECO:0000313" key="7">
    <source>
        <dbReference type="EMBL" id="PIP63353.1"/>
    </source>
</evidence>
<evidence type="ECO:0000256" key="4">
    <source>
        <dbReference type="ARBA" id="ARBA00023002"/>
    </source>
</evidence>
<dbReference type="HAMAP" id="MF_02083">
    <property type="entry name" value="LysY"/>
    <property type="match status" value="1"/>
</dbReference>
<protein>
    <submittedName>
        <fullName evidence="7">N-acetyl-gamma-glutamyl-phosphate reductase</fullName>
    </submittedName>
</protein>
<dbReference type="Pfam" id="PF22698">
    <property type="entry name" value="Semialdhyde_dhC_1"/>
    <property type="match status" value="1"/>
</dbReference>
<dbReference type="SMART" id="SM00859">
    <property type="entry name" value="Semialdhyde_dh"/>
    <property type="match status" value="1"/>
</dbReference>
<evidence type="ECO:0000259" key="6">
    <source>
        <dbReference type="SMART" id="SM00859"/>
    </source>
</evidence>
<dbReference type="GO" id="GO:0003942">
    <property type="term" value="F:N-acetyl-gamma-glutamyl-phosphate reductase activity"/>
    <property type="evidence" value="ECO:0007669"/>
    <property type="project" value="InterPro"/>
</dbReference>
<accession>A0A2H0C087</accession>
<dbReference type="InterPro" id="IPR000534">
    <property type="entry name" value="Semialdehyde_DH_NAD-bd"/>
</dbReference>
<name>A0A2H0C087_9BACT</name>
<dbReference type="Proteomes" id="UP000229699">
    <property type="component" value="Unassembled WGS sequence"/>
</dbReference>
<dbReference type="Gene3D" id="3.30.360.10">
    <property type="entry name" value="Dihydrodipicolinate Reductase, domain 2"/>
    <property type="match status" value="1"/>
</dbReference>
<dbReference type="EMBL" id="PCTC01000061">
    <property type="protein sequence ID" value="PIP63353.1"/>
    <property type="molecule type" value="Genomic_DNA"/>
</dbReference>